<feature type="compositionally biased region" description="Basic and acidic residues" evidence="1">
    <location>
        <begin position="39"/>
        <end position="49"/>
    </location>
</feature>
<accession>A0A8H3QAM6</accession>
<evidence type="ECO:0000313" key="3">
    <source>
        <dbReference type="Proteomes" id="UP000615446"/>
    </source>
</evidence>
<name>A0A8H3QAM6_9GLOM</name>
<protein>
    <recommendedName>
        <fullName evidence="4">Transposase domain-containing protein</fullName>
    </recommendedName>
</protein>
<organism evidence="2 3">
    <name type="scientific">Rhizophagus clarus</name>
    <dbReference type="NCBI Taxonomy" id="94130"/>
    <lineage>
        <taxon>Eukaryota</taxon>
        <taxon>Fungi</taxon>
        <taxon>Fungi incertae sedis</taxon>
        <taxon>Mucoromycota</taxon>
        <taxon>Glomeromycotina</taxon>
        <taxon>Glomeromycetes</taxon>
        <taxon>Glomerales</taxon>
        <taxon>Glomeraceae</taxon>
        <taxon>Rhizophagus</taxon>
    </lineage>
</organism>
<gene>
    <name evidence="2" type="ORF">RCL2_000110600</name>
</gene>
<dbReference type="EMBL" id="BLAL01000007">
    <property type="protein sequence ID" value="GES73580.1"/>
    <property type="molecule type" value="Genomic_DNA"/>
</dbReference>
<reference evidence="2" key="1">
    <citation type="submission" date="2019-10" db="EMBL/GenBank/DDBJ databases">
        <title>Conservation and host-specific expression of non-tandemly repeated heterogenous ribosome RNA gene in arbuscular mycorrhizal fungi.</title>
        <authorList>
            <person name="Maeda T."/>
            <person name="Kobayashi Y."/>
            <person name="Nakagawa T."/>
            <person name="Ezawa T."/>
            <person name="Yamaguchi K."/>
            <person name="Bino T."/>
            <person name="Nishimoto Y."/>
            <person name="Shigenobu S."/>
            <person name="Kawaguchi M."/>
        </authorList>
    </citation>
    <scope>NUCLEOTIDE SEQUENCE</scope>
    <source>
        <strain evidence="2">HR1</strain>
    </source>
</reference>
<dbReference type="Proteomes" id="UP000615446">
    <property type="component" value="Unassembled WGS sequence"/>
</dbReference>
<evidence type="ECO:0008006" key="4">
    <source>
        <dbReference type="Google" id="ProtNLM"/>
    </source>
</evidence>
<evidence type="ECO:0000313" key="2">
    <source>
        <dbReference type="EMBL" id="GES73580.1"/>
    </source>
</evidence>
<dbReference type="PANTHER" id="PTHR46579">
    <property type="entry name" value="F5/8 TYPE C DOMAIN-CONTAINING PROTEIN-RELATED"/>
    <property type="match status" value="1"/>
</dbReference>
<proteinExistence type="predicted"/>
<dbReference type="AlphaFoldDB" id="A0A8H3QAM6"/>
<dbReference type="OrthoDB" id="2326096at2759"/>
<dbReference type="PANTHER" id="PTHR46579:SF1">
    <property type="entry name" value="F5_8 TYPE C DOMAIN-CONTAINING PROTEIN"/>
    <property type="match status" value="1"/>
</dbReference>
<feature type="region of interest" description="Disordered" evidence="1">
    <location>
        <begin position="39"/>
        <end position="83"/>
    </location>
</feature>
<evidence type="ECO:0000256" key="1">
    <source>
        <dbReference type="SAM" id="MobiDB-lite"/>
    </source>
</evidence>
<feature type="compositionally biased region" description="Acidic residues" evidence="1">
    <location>
        <begin position="67"/>
        <end position="83"/>
    </location>
</feature>
<comment type="caution">
    <text evidence="2">The sequence shown here is derived from an EMBL/GenBank/DDBJ whole genome shotgun (WGS) entry which is preliminary data.</text>
</comment>
<sequence>MPLCKYKYCLNLSNEDEYQRLYLEENPYYSEVEYSYEENLREEENERSFMKTSDNDEENERSYMEMSDSEDLEETDDDFGFENEENNNYENDLIFDSQNESEFDNANNVNFNTDNEEDSMIISDELLERLRLLYVKSNFNFSEAAFNNIYKVFNRNKMSFNKIKKILGSIVGIEPKIYDMCVNLCCAFVGVLENERKCKFCKEDRYYSNGKSRKNLPFISIIEHLKLQFKNSKRSEELLYRYNYTNNIGELVHGNIGDIFDGQIYKELLDDGYFPDSRDIAFTASCDGPKQPQDFNLFLYPLIQEMKMLQGKFYPKNNERNSNNYTISSKTWVEIGEIMKKNRSNMSSDIGRPSRNIVKHSAGFKAVEWANWIILFSLPLLKGRLPQSSYGLEDERLPVYLISFHYLLHIGDCIEDLGPYHGFWQFPMERYCGMLIPLVSSRKLPYVNLFNNVLLQERFKYLQLLPKYDKKVFSNFKEKEKTWPPHRVISSDVYDRMYEFYSPCISCKLTKNETMKLKQCYAAIFQNTRDIRDIEESYINSQNDYYAAQEEEIFGQIEYFMIHMFQGQERMFAYIRKIKKLEKSIGNLKFFDVFGPLQYVKVIGIDRTVGFFEVYDKKKYYIIDKYANW</sequence>